<dbReference type="InterPro" id="IPR025877">
    <property type="entry name" value="MobA-like_NTP_Trfase"/>
</dbReference>
<keyword evidence="2" id="KW-0548">Nucleotidyltransferase</keyword>
<dbReference type="Gene3D" id="3.90.550.10">
    <property type="entry name" value="Spore Coat Polysaccharide Biosynthesis Protein SpsA, Chain A"/>
    <property type="match status" value="1"/>
</dbReference>
<dbReference type="CDD" id="cd06915">
    <property type="entry name" value="NTP_transferase_WcbM_like"/>
    <property type="match status" value="1"/>
</dbReference>
<dbReference type="AlphaFoldDB" id="A0A1J5SD28"/>
<reference evidence="2" key="1">
    <citation type="submission" date="2016-10" db="EMBL/GenBank/DDBJ databases">
        <title>Sequence of Gallionella enrichment culture.</title>
        <authorList>
            <person name="Poehlein A."/>
            <person name="Muehling M."/>
            <person name="Daniel R."/>
        </authorList>
    </citation>
    <scope>NUCLEOTIDE SEQUENCE</scope>
</reference>
<accession>A0A1J5SD28</accession>
<dbReference type="SUPFAM" id="SSF53448">
    <property type="entry name" value="Nucleotide-diphospho-sugar transferases"/>
    <property type="match status" value="1"/>
</dbReference>
<protein>
    <submittedName>
        <fullName evidence="2">Glucose-1-phosphate cytidylyltransferase</fullName>
        <ecNumber evidence="2">2.7.7.33</ecNumber>
    </submittedName>
</protein>
<name>A0A1J5SD28_9ZZZZ</name>
<evidence type="ECO:0000259" key="1">
    <source>
        <dbReference type="Pfam" id="PF12804"/>
    </source>
</evidence>
<dbReference type="PANTHER" id="PTHR22572">
    <property type="entry name" value="SUGAR-1-PHOSPHATE GUANYL TRANSFERASE"/>
    <property type="match status" value="1"/>
</dbReference>
<dbReference type="InterPro" id="IPR029044">
    <property type="entry name" value="Nucleotide-diphossugar_trans"/>
</dbReference>
<sequence length="248" mass="27372">MNLPTELRRSEANLPVAILAGGRATRLGAIAHAVPKLLVEVAGEPFFEHQLRLLRRAGLTRLVLCLGHLGEQIVERYGDGSSRGMHIDYVFDGPTLLGTGGALIRALPKLGEAFYVLYGDSYLPIDYRAAGRAFLDSGRLGLMTIYENAGRYDTSNVWFEDGGIRLYDKRAPDPRMRHIDYGLGVFSAEAFDGWPRDEAVDLGDVQRTLAARAELAGFEVRERFYEIGSPAGLLELDTYLRAKASPEN</sequence>
<organism evidence="2">
    <name type="scientific">mine drainage metagenome</name>
    <dbReference type="NCBI Taxonomy" id="410659"/>
    <lineage>
        <taxon>unclassified sequences</taxon>
        <taxon>metagenomes</taxon>
        <taxon>ecological metagenomes</taxon>
    </lineage>
</organism>
<dbReference type="InterPro" id="IPR050486">
    <property type="entry name" value="Mannose-1P_guanyltransferase"/>
</dbReference>
<keyword evidence="2" id="KW-0808">Transferase</keyword>
<dbReference type="Pfam" id="PF12804">
    <property type="entry name" value="NTP_transf_3"/>
    <property type="match status" value="1"/>
</dbReference>
<dbReference type="EC" id="2.7.7.33" evidence="2"/>
<evidence type="ECO:0000313" key="2">
    <source>
        <dbReference type="EMBL" id="OIR06279.1"/>
    </source>
</evidence>
<feature type="domain" description="MobA-like NTP transferase" evidence="1">
    <location>
        <begin position="17"/>
        <end position="122"/>
    </location>
</feature>
<dbReference type="GO" id="GO:0047343">
    <property type="term" value="F:glucose-1-phosphate cytidylyltransferase activity"/>
    <property type="evidence" value="ECO:0007669"/>
    <property type="project" value="UniProtKB-EC"/>
</dbReference>
<dbReference type="EMBL" id="MLJW01000044">
    <property type="protein sequence ID" value="OIR06279.1"/>
    <property type="molecule type" value="Genomic_DNA"/>
</dbReference>
<proteinExistence type="predicted"/>
<comment type="caution">
    <text evidence="2">The sequence shown here is derived from an EMBL/GenBank/DDBJ whole genome shotgun (WGS) entry which is preliminary data.</text>
</comment>
<gene>
    <name evidence="2" type="primary">rfbF_3</name>
    <name evidence="2" type="ORF">GALL_114690</name>
</gene>